<evidence type="ECO:0000256" key="2">
    <source>
        <dbReference type="ARBA" id="ARBA00022475"/>
    </source>
</evidence>
<evidence type="ECO:0000256" key="7">
    <source>
        <dbReference type="ARBA" id="ARBA00023136"/>
    </source>
</evidence>
<feature type="transmembrane region" description="Helical" evidence="8">
    <location>
        <begin position="20"/>
        <end position="40"/>
    </location>
</feature>
<dbReference type="GO" id="GO:0016763">
    <property type="term" value="F:pentosyltransferase activity"/>
    <property type="evidence" value="ECO:0007669"/>
    <property type="project" value="TreeGrafter"/>
</dbReference>
<feature type="transmembrane region" description="Helical" evidence="8">
    <location>
        <begin position="301"/>
        <end position="321"/>
    </location>
</feature>
<keyword evidence="3" id="KW-0328">Glycosyltransferase</keyword>
<evidence type="ECO:0000256" key="4">
    <source>
        <dbReference type="ARBA" id="ARBA00022679"/>
    </source>
</evidence>
<keyword evidence="4" id="KW-0808">Transferase</keyword>
<keyword evidence="7 8" id="KW-0472">Membrane</keyword>
<sequence>MIARIAAKAHWAIRPAAADALRLGSLALYLPVAFALRMVMLGKPAFQSDEQFYLLVGQRMAAGALPYVDIWDRKPWGLFAIFRGVYALPFDPVLTYQLLGLASSVLTALVIERIARRIAPPRAARMAGLAYLIWQPVFNVALGQSPVFYNLPVALAALIVLDARLKPGDPLLARRGMEAMLLIGLALQIKYSAVFEGLAFGLLLLARGRANGWTAARLAMTGTAWVTAALAPTGAVLLGYVWAGHGEAFVQANFLSILGRSTDHADAFAQLGKECLAMIPFGLALILAPRRLSTVRGERPATLPDLRLWALASIGGFLIFGTWYDHYLGPVLVPLCILAAPALARTAKGERWYGRLLLGLGVIGAIAVPVAQVIERGTAAQFAAATRAVAGELHGRCLYVYEGDSALYRTTGGCIPTRFAYPSHLNAMNEAGALGVSAEAEVRRILASKPGVIVVSETGRPNQPNRATRALVKAALGRDYERYQVAALGQRRYGLWRLKSAPRR</sequence>
<keyword evidence="5 8" id="KW-0812">Transmembrane</keyword>
<dbReference type="Proteomes" id="UP000052268">
    <property type="component" value="Unassembled WGS sequence"/>
</dbReference>
<keyword evidence="10" id="KW-1185">Reference proteome</keyword>
<evidence type="ECO:0000256" key="8">
    <source>
        <dbReference type="SAM" id="Phobius"/>
    </source>
</evidence>
<dbReference type="InterPro" id="IPR050297">
    <property type="entry name" value="LipidA_mod_glycosyltrf_83"/>
</dbReference>
<feature type="transmembrane region" description="Helical" evidence="8">
    <location>
        <begin position="132"/>
        <end position="161"/>
    </location>
</feature>
<dbReference type="AlphaFoldDB" id="A0A0J7Y7V6"/>
<feature type="transmembrane region" description="Helical" evidence="8">
    <location>
        <begin position="93"/>
        <end position="111"/>
    </location>
</feature>
<feature type="transmembrane region" description="Helical" evidence="8">
    <location>
        <begin position="327"/>
        <end position="344"/>
    </location>
</feature>
<reference evidence="9 10" key="1">
    <citation type="journal article" date="2015" name="G3 (Bethesda)">
        <title>Insights into Ongoing Evolution of the Hexachlorocyclohexane Catabolic Pathway from Comparative Genomics of Ten Sphingomonadaceae Strains.</title>
        <authorList>
            <person name="Pearce S.L."/>
            <person name="Oakeshott J.G."/>
            <person name="Pandey G."/>
        </authorList>
    </citation>
    <scope>NUCLEOTIDE SEQUENCE [LARGE SCALE GENOMIC DNA]</scope>
    <source>
        <strain evidence="9 10">LL02</strain>
    </source>
</reference>
<dbReference type="GO" id="GO:0005886">
    <property type="term" value="C:plasma membrane"/>
    <property type="evidence" value="ECO:0007669"/>
    <property type="project" value="UniProtKB-SubCell"/>
</dbReference>
<feature type="transmembrane region" description="Helical" evidence="8">
    <location>
        <begin position="218"/>
        <end position="243"/>
    </location>
</feature>
<dbReference type="EMBL" id="JACU01000002">
    <property type="protein sequence ID" value="KMS59732.1"/>
    <property type="molecule type" value="Genomic_DNA"/>
</dbReference>
<dbReference type="RefSeq" id="WP_059150448.1">
    <property type="nucleotide sequence ID" value="NZ_KQ130452.1"/>
</dbReference>
<evidence type="ECO:0000256" key="5">
    <source>
        <dbReference type="ARBA" id="ARBA00022692"/>
    </source>
</evidence>
<evidence type="ECO:0000313" key="10">
    <source>
        <dbReference type="Proteomes" id="UP000052268"/>
    </source>
</evidence>
<evidence type="ECO:0000256" key="6">
    <source>
        <dbReference type="ARBA" id="ARBA00022989"/>
    </source>
</evidence>
<protein>
    <recommendedName>
        <fullName evidence="11">Glycosyltransferase RgtA/B/C/D-like domain-containing protein</fullName>
    </recommendedName>
</protein>
<name>A0A0J7Y7V6_9SPHN</name>
<dbReference type="GO" id="GO:0009103">
    <property type="term" value="P:lipopolysaccharide biosynthetic process"/>
    <property type="evidence" value="ECO:0007669"/>
    <property type="project" value="UniProtKB-ARBA"/>
</dbReference>
<evidence type="ECO:0000256" key="1">
    <source>
        <dbReference type="ARBA" id="ARBA00004651"/>
    </source>
</evidence>
<gene>
    <name evidence="9" type="ORF">V474_11075</name>
</gene>
<evidence type="ECO:0000256" key="3">
    <source>
        <dbReference type="ARBA" id="ARBA00022676"/>
    </source>
</evidence>
<evidence type="ECO:0000313" key="9">
    <source>
        <dbReference type="EMBL" id="KMS59732.1"/>
    </source>
</evidence>
<dbReference type="PANTHER" id="PTHR33908">
    <property type="entry name" value="MANNOSYLTRANSFERASE YKCB-RELATED"/>
    <property type="match status" value="1"/>
</dbReference>
<keyword evidence="6 8" id="KW-1133">Transmembrane helix</keyword>
<feature type="transmembrane region" description="Helical" evidence="8">
    <location>
        <begin position="267"/>
        <end position="289"/>
    </location>
</feature>
<evidence type="ECO:0008006" key="11">
    <source>
        <dbReference type="Google" id="ProtNLM"/>
    </source>
</evidence>
<accession>A0A0J7Y7V6</accession>
<comment type="subcellular location">
    <subcellularLocation>
        <location evidence="1">Cell membrane</location>
        <topology evidence="1">Multi-pass membrane protein</topology>
    </subcellularLocation>
</comment>
<keyword evidence="2" id="KW-1003">Cell membrane</keyword>
<feature type="transmembrane region" description="Helical" evidence="8">
    <location>
        <begin position="181"/>
        <end position="206"/>
    </location>
</feature>
<dbReference type="PANTHER" id="PTHR33908:SF11">
    <property type="entry name" value="MEMBRANE PROTEIN"/>
    <property type="match status" value="1"/>
</dbReference>
<comment type="caution">
    <text evidence="9">The sequence shown here is derived from an EMBL/GenBank/DDBJ whole genome shotgun (WGS) entry which is preliminary data.</text>
</comment>
<dbReference type="PATRIC" id="fig|1114963.3.peg.1122"/>
<organism evidence="9 10">
    <name type="scientific">Novosphingobium barchaimii LL02</name>
    <dbReference type="NCBI Taxonomy" id="1114963"/>
    <lineage>
        <taxon>Bacteria</taxon>
        <taxon>Pseudomonadati</taxon>
        <taxon>Pseudomonadota</taxon>
        <taxon>Alphaproteobacteria</taxon>
        <taxon>Sphingomonadales</taxon>
        <taxon>Sphingomonadaceae</taxon>
        <taxon>Novosphingobium</taxon>
    </lineage>
</organism>
<proteinExistence type="predicted"/>
<feature type="transmembrane region" description="Helical" evidence="8">
    <location>
        <begin position="356"/>
        <end position="374"/>
    </location>
</feature>